<proteinExistence type="predicted"/>
<evidence type="ECO:0000313" key="1">
    <source>
        <dbReference type="EMBL" id="KAD5802710.1"/>
    </source>
</evidence>
<reference evidence="1 2" key="1">
    <citation type="submission" date="2019-05" db="EMBL/GenBank/DDBJ databases">
        <title>Mikania micrantha, genome provides insights into the molecular mechanism of rapid growth.</title>
        <authorList>
            <person name="Liu B."/>
        </authorList>
    </citation>
    <scope>NUCLEOTIDE SEQUENCE [LARGE SCALE GENOMIC DNA]</scope>
    <source>
        <strain evidence="1">NLD-2019</strain>
        <tissue evidence="1">Leaf</tissue>
    </source>
</reference>
<name>A0A5N6P0C6_9ASTR</name>
<organism evidence="1 2">
    <name type="scientific">Mikania micrantha</name>
    <name type="common">bitter vine</name>
    <dbReference type="NCBI Taxonomy" id="192012"/>
    <lineage>
        <taxon>Eukaryota</taxon>
        <taxon>Viridiplantae</taxon>
        <taxon>Streptophyta</taxon>
        <taxon>Embryophyta</taxon>
        <taxon>Tracheophyta</taxon>
        <taxon>Spermatophyta</taxon>
        <taxon>Magnoliopsida</taxon>
        <taxon>eudicotyledons</taxon>
        <taxon>Gunneridae</taxon>
        <taxon>Pentapetalae</taxon>
        <taxon>asterids</taxon>
        <taxon>campanulids</taxon>
        <taxon>Asterales</taxon>
        <taxon>Asteraceae</taxon>
        <taxon>Asteroideae</taxon>
        <taxon>Heliantheae alliance</taxon>
        <taxon>Eupatorieae</taxon>
        <taxon>Mikania</taxon>
    </lineage>
</organism>
<comment type="caution">
    <text evidence="1">The sequence shown here is derived from an EMBL/GenBank/DDBJ whole genome shotgun (WGS) entry which is preliminary data.</text>
</comment>
<dbReference type="AlphaFoldDB" id="A0A5N6P0C6"/>
<protein>
    <submittedName>
        <fullName evidence="1">Uncharacterized protein</fullName>
    </submittedName>
</protein>
<dbReference type="EMBL" id="SZYD01000007">
    <property type="protein sequence ID" value="KAD5802710.1"/>
    <property type="molecule type" value="Genomic_DNA"/>
</dbReference>
<sequence>MMDKQLLNPLKLAGFDRKKSGGGGSKPSCGVLVMMVSWFYKDLSSDTRRVPRWGFQIFSAYRGGFRESNPRDACRAPQQFLLLGHRVPRWAPEEPNKPILIDLIRSSPLSCLRTIVWTCLNFQVQCVSVS</sequence>
<gene>
    <name evidence="1" type="ORF">E3N88_14070</name>
</gene>
<dbReference type="Proteomes" id="UP000326396">
    <property type="component" value="Linkage Group LG15"/>
</dbReference>
<accession>A0A5N6P0C6</accession>
<evidence type="ECO:0000313" key="2">
    <source>
        <dbReference type="Proteomes" id="UP000326396"/>
    </source>
</evidence>
<keyword evidence="2" id="KW-1185">Reference proteome</keyword>